<evidence type="ECO:0000259" key="1">
    <source>
        <dbReference type="PROSITE" id="PS50042"/>
    </source>
</evidence>
<dbReference type="InterPro" id="IPR000595">
    <property type="entry name" value="cNMP-bd_dom"/>
</dbReference>
<evidence type="ECO:0000313" key="3">
    <source>
        <dbReference type="Proteomes" id="UP000595437"/>
    </source>
</evidence>
<sequence>IFDPSIFSELQPSLHCVPVAANQYLYRAGDPDDSVYVVMSGSIRVYIDDKGAGSPCIIKVAQKGEGVSSLLSFIDVLTGYPSTFRNICAKATVPVNAFLIILKRKPEHIMARVQRVILVALHQYLGLTKELMNEAFLSPKEDSYANEKENDDSNASDEPLRKFMKELNFTNMEVLREKY</sequence>
<dbReference type="EMBL" id="CP045904">
    <property type="protein sequence ID" value="QQP35890.1"/>
    <property type="molecule type" value="Genomic_DNA"/>
</dbReference>
<feature type="non-terminal residue" evidence="2">
    <location>
        <position position="1"/>
    </location>
</feature>
<organism evidence="2 3">
    <name type="scientific">Caligus rogercresseyi</name>
    <name type="common">Sea louse</name>
    <dbReference type="NCBI Taxonomy" id="217165"/>
    <lineage>
        <taxon>Eukaryota</taxon>
        <taxon>Metazoa</taxon>
        <taxon>Ecdysozoa</taxon>
        <taxon>Arthropoda</taxon>
        <taxon>Crustacea</taxon>
        <taxon>Multicrustacea</taxon>
        <taxon>Hexanauplia</taxon>
        <taxon>Copepoda</taxon>
        <taxon>Siphonostomatoida</taxon>
        <taxon>Caligidae</taxon>
        <taxon>Caligus</taxon>
    </lineage>
</organism>
<dbReference type="CDD" id="cd00038">
    <property type="entry name" value="CAP_ED"/>
    <property type="match status" value="1"/>
</dbReference>
<dbReference type="Gene3D" id="2.60.120.10">
    <property type="entry name" value="Jelly Rolls"/>
    <property type="match status" value="1"/>
</dbReference>
<reference evidence="3" key="1">
    <citation type="submission" date="2021-01" db="EMBL/GenBank/DDBJ databases">
        <title>Caligus Genome Assembly.</title>
        <authorList>
            <person name="Gallardo-Escarate C."/>
        </authorList>
    </citation>
    <scope>NUCLEOTIDE SEQUENCE [LARGE SCALE GENOMIC DNA]</scope>
</reference>
<keyword evidence="3" id="KW-1185">Reference proteome</keyword>
<dbReference type="AlphaFoldDB" id="A0A7T8JVY3"/>
<feature type="non-terminal residue" evidence="2">
    <location>
        <position position="179"/>
    </location>
</feature>
<dbReference type="Proteomes" id="UP000595437">
    <property type="component" value="Chromosome 15"/>
</dbReference>
<dbReference type="Pfam" id="PF00027">
    <property type="entry name" value="cNMP_binding"/>
    <property type="match status" value="1"/>
</dbReference>
<dbReference type="OrthoDB" id="421051at2759"/>
<dbReference type="PROSITE" id="PS50042">
    <property type="entry name" value="CNMP_BINDING_3"/>
    <property type="match status" value="1"/>
</dbReference>
<evidence type="ECO:0000313" key="2">
    <source>
        <dbReference type="EMBL" id="QQP35890.1"/>
    </source>
</evidence>
<accession>A0A7T8JVY3</accession>
<name>A0A7T8JVY3_CALRO</name>
<protein>
    <recommendedName>
        <fullName evidence="1">Cyclic nucleotide-binding domain-containing protein</fullName>
    </recommendedName>
</protein>
<dbReference type="InterPro" id="IPR014710">
    <property type="entry name" value="RmlC-like_jellyroll"/>
</dbReference>
<proteinExistence type="predicted"/>
<feature type="domain" description="Cyclic nucleotide-binding" evidence="1">
    <location>
        <begin position="1"/>
        <end position="70"/>
    </location>
</feature>
<dbReference type="InterPro" id="IPR018490">
    <property type="entry name" value="cNMP-bd_dom_sf"/>
</dbReference>
<dbReference type="SUPFAM" id="SSF51206">
    <property type="entry name" value="cAMP-binding domain-like"/>
    <property type="match status" value="1"/>
</dbReference>
<gene>
    <name evidence="2" type="ORF">FKW44_020828</name>
</gene>